<evidence type="ECO:0000313" key="6">
    <source>
        <dbReference type="EMBL" id="OGM07091.1"/>
    </source>
</evidence>
<dbReference type="Gene3D" id="3.30.70.120">
    <property type="match status" value="1"/>
</dbReference>
<reference evidence="6 7" key="1">
    <citation type="journal article" date="2016" name="Nat. Commun.">
        <title>Thousands of microbial genomes shed light on interconnected biogeochemical processes in an aquifer system.</title>
        <authorList>
            <person name="Anantharaman K."/>
            <person name="Brown C.T."/>
            <person name="Hug L.A."/>
            <person name="Sharon I."/>
            <person name="Castelle C.J."/>
            <person name="Probst A.J."/>
            <person name="Thomas B.C."/>
            <person name="Singh A."/>
            <person name="Wilkins M.J."/>
            <person name="Karaoz U."/>
            <person name="Brodie E.L."/>
            <person name="Williams K.H."/>
            <person name="Hubbard S.S."/>
            <person name="Banfield J.F."/>
        </authorList>
    </citation>
    <scope>NUCLEOTIDE SEQUENCE [LARGE SCALE GENOMIC DNA]</scope>
</reference>
<evidence type="ECO:0000256" key="3">
    <source>
        <dbReference type="ARBA" id="ARBA00022723"/>
    </source>
</evidence>
<comment type="caution">
    <text evidence="6">The sequence shown here is derived from an EMBL/GenBank/DDBJ whole genome shotgun (WGS) entry which is preliminary data.</text>
</comment>
<dbReference type="PANTHER" id="PTHR13799">
    <property type="entry name" value="NGG1 INTERACTING FACTOR 3"/>
    <property type="match status" value="1"/>
</dbReference>
<gene>
    <name evidence="6" type="ORF">A2008_07030</name>
</gene>
<evidence type="ECO:0000313" key="7">
    <source>
        <dbReference type="Proteomes" id="UP000178735"/>
    </source>
</evidence>
<dbReference type="InterPro" id="IPR002678">
    <property type="entry name" value="DUF34/NIF3"/>
</dbReference>
<keyword evidence="3 4" id="KW-0479">Metal-binding</keyword>
<feature type="binding site" evidence="5">
    <location>
        <position position="332"/>
    </location>
    <ligand>
        <name>a divalent metal cation</name>
        <dbReference type="ChEBI" id="CHEBI:60240"/>
        <label>1</label>
    </ligand>
</feature>
<dbReference type="GO" id="GO:0046872">
    <property type="term" value="F:metal ion binding"/>
    <property type="evidence" value="ECO:0007669"/>
    <property type="project" value="UniProtKB-UniRule"/>
</dbReference>
<dbReference type="PANTHER" id="PTHR13799:SF14">
    <property type="entry name" value="GTP CYCLOHYDROLASE 1 TYPE 2 HOMOLOG"/>
    <property type="match status" value="1"/>
</dbReference>
<dbReference type="EMBL" id="MGFH01000048">
    <property type="protein sequence ID" value="OGM07091.1"/>
    <property type="molecule type" value="Genomic_DNA"/>
</dbReference>
<dbReference type="Gene3D" id="3.40.1390.30">
    <property type="entry name" value="NIF3 (NGG1p interacting factor 3)-like"/>
    <property type="match status" value="1"/>
</dbReference>
<dbReference type="Proteomes" id="UP000178735">
    <property type="component" value="Unassembled WGS sequence"/>
</dbReference>
<feature type="binding site" evidence="5">
    <location>
        <position position="64"/>
    </location>
    <ligand>
        <name>a divalent metal cation</name>
        <dbReference type="ChEBI" id="CHEBI:60240"/>
        <label>2</label>
    </ligand>
</feature>
<dbReference type="InterPro" id="IPR015867">
    <property type="entry name" value="N-reg_PII/ATP_PRibTrfase_C"/>
</dbReference>
<sequence length="374" mass="41272">MKISRLVSLLNKKVPFRLCEKWDNVGFTAGDASEEITGVTAVLDVSDEAVDYAVKNGANLIIAHHPLIFSPVSSVRSDNLTGSLIIKLIRSGVNLAVLHTNFDKSIYNQSYGIAENLGLKDVRPLSITNSEFLYKLTVFVPPEKCAALKKALSDAGAGVLGNYSQCAYMTDGYGEFMGNASSNPAVGKPLKLERTRETRLEMVFNEHLLNEVTGALLKNHPYEEPAYDICQLKNTCKNYGYGVYGELKEKMPAKKFVEKLKKVMSRGSKPCFASIGKAPPAVKRVAIVNGSGFEFYKNAVEKKCDVFISGDITYHRALELAAAGLYTIDCSHFATESNFAERLARLVSEIEKEEKCSLNYKYSDTIQKNPMESI</sequence>
<dbReference type="GO" id="GO:0005737">
    <property type="term" value="C:cytoplasm"/>
    <property type="evidence" value="ECO:0007669"/>
    <property type="project" value="TreeGrafter"/>
</dbReference>
<dbReference type="Pfam" id="PF01784">
    <property type="entry name" value="DUF34_NIF3"/>
    <property type="match status" value="1"/>
</dbReference>
<evidence type="ECO:0000256" key="5">
    <source>
        <dbReference type="PIRSR" id="PIRSR602678-1"/>
    </source>
</evidence>
<name>A0A1F7WW85_9BACT</name>
<feature type="binding site" evidence="5">
    <location>
        <position position="336"/>
    </location>
    <ligand>
        <name>a divalent metal cation</name>
        <dbReference type="ChEBI" id="CHEBI:60240"/>
        <label>1</label>
    </ligand>
</feature>
<feature type="binding site" evidence="5">
    <location>
        <position position="65"/>
    </location>
    <ligand>
        <name>a divalent metal cation</name>
        <dbReference type="ChEBI" id="CHEBI:60240"/>
        <label>1</label>
    </ligand>
</feature>
<organism evidence="6 7">
    <name type="scientific">Candidatus Wallbacteria bacterium GWC2_49_35</name>
    <dbReference type="NCBI Taxonomy" id="1817813"/>
    <lineage>
        <taxon>Bacteria</taxon>
        <taxon>Candidatus Walliibacteriota</taxon>
    </lineage>
</organism>
<comment type="similarity">
    <text evidence="1 4">Belongs to the GTP cyclohydrolase I type 2/NIF3 family.</text>
</comment>
<dbReference type="SUPFAM" id="SSF102705">
    <property type="entry name" value="NIF3 (NGG1p interacting factor 3)-like"/>
    <property type="match status" value="1"/>
</dbReference>
<dbReference type="InterPro" id="IPR036069">
    <property type="entry name" value="DUF34/NIF3_sf"/>
</dbReference>
<evidence type="ECO:0000256" key="2">
    <source>
        <dbReference type="ARBA" id="ARBA00022112"/>
    </source>
</evidence>
<dbReference type="FunFam" id="3.40.1390.30:FF:000001">
    <property type="entry name" value="GTP cyclohydrolase 1 type 2"/>
    <property type="match status" value="1"/>
</dbReference>
<dbReference type="PIRSF" id="PIRSF037489">
    <property type="entry name" value="UCP037489_NIF3_YqfO"/>
    <property type="match status" value="1"/>
</dbReference>
<dbReference type="STRING" id="1817813.A2008_07030"/>
<protein>
    <recommendedName>
        <fullName evidence="2 4">GTP cyclohydrolase 1 type 2 homolog</fullName>
    </recommendedName>
</protein>
<feature type="binding site" evidence="5">
    <location>
        <position position="103"/>
    </location>
    <ligand>
        <name>a divalent metal cation</name>
        <dbReference type="ChEBI" id="CHEBI:60240"/>
        <label>1</label>
    </ligand>
</feature>
<evidence type="ECO:0000256" key="4">
    <source>
        <dbReference type="PIRNR" id="PIRNR037489"/>
    </source>
</evidence>
<evidence type="ECO:0000256" key="1">
    <source>
        <dbReference type="ARBA" id="ARBA00006964"/>
    </source>
</evidence>
<dbReference type="AlphaFoldDB" id="A0A1F7WW85"/>
<proteinExistence type="inferred from homology"/>
<accession>A0A1F7WW85</accession>
<dbReference type="NCBIfam" id="TIGR00486">
    <property type="entry name" value="YbgI_SA1388"/>
    <property type="match status" value="1"/>
</dbReference>
<dbReference type="InterPro" id="IPR017221">
    <property type="entry name" value="DUF34/NIF3_bac"/>
</dbReference>